<gene>
    <name evidence="2" type="ORF">LTR97_011772</name>
</gene>
<feature type="transmembrane region" description="Helical" evidence="1">
    <location>
        <begin position="133"/>
        <end position="155"/>
    </location>
</feature>
<feature type="transmembrane region" description="Helical" evidence="1">
    <location>
        <begin position="217"/>
        <end position="242"/>
    </location>
</feature>
<keyword evidence="1" id="KW-0472">Membrane</keyword>
<dbReference type="Proteomes" id="UP001310594">
    <property type="component" value="Unassembled WGS sequence"/>
</dbReference>
<protein>
    <submittedName>
        <fullName evidence="2">Uncharacterized protein</fullName>
    </submittedName>
</protein>
<evidence type="ECO:0000256" key="1">
    <source>
        <dbReference type="SAM" id="Phobius"/>
    </source>
</evidence>
<dbReference type="PANTHER" id="PTHR34391:SF2">
    <property type="entry name" value="TRP C-TERMINAL DOMAIN-CONTAINING PROTEIN"/>
    <property type="match status" value="1"/>
</dbReference>
<name>A0AAN7ZQS7_9PEZI</name>
<feature type="transmembrane region" description="Helical" evidence="1">
    <location>
        <begin position="66"/>
        <end position="85"/>
    </location>
</feature>
<proteinExistence type="predicted"/>
<feature type="transmembrane region" description="Helical" evidence="1">
    <location>
        <begin position="105"/>
        <end position="126"/>
    </location>
</feature>
<dbReference type="InterPro" id="IPR040410">
    <property type="entry name" value="UPF0658_Golgi"/>
</dbReference>
<evidence type="ECO:0000313" key="3">
    <source>
        <dbReference type="Proteomes" id="UP001310594"/>
    </source>
</evidence>
<comment type="caution">
    <text evidence="2">The sequence shown here is derived from an EMBL/GenBank/DDBJ whole genome shotgun (WGS) entry which is preliminary data.</text>
</comment>
<organism evidence="2 3">
    <name type="scientific">Elasticomyces elasticus</name>
    <dbReference type="NCBI Taxonomy" id="574655"/>
    <lineage>
        <taxon>Eukaryota</taxon>
        <taxon>Fungi</taxon>
        <taxon>Dikarya</taxon>
        <taxon>Ascomycota</taxon>
        <taxon>Pezizomycotina</taxon>
        <taxon>Dothideomycetes</taxon>
        <taxon>Dothideomycetidae</taxon>
        <taxon>Mycosphaerellales</taxon>
        <taxon>Teratosphaeriaceae</taxon>
        <taxon>Elasticomyces</taxon>
    </lineage>
</organism>
<feature type="transmembrane region" description="Helical" evidence="1">
    <location>
        <begin position="289"/>
        <end position="310"/>
    </location>
</feature>
<sequence>MAEAASSSAHKSGPFPFTSSGLSTELDTSGAHDDESPLIQHSSRAATLYSQLEIGSYLPDTKWTTTFTSITVLQSIMAIVLGAIIDRKYSMTFRQGDAVPSSYRYLVLGQLCTIVIESVYLVFLSLDCIRTRNIVEAIGVCLNCLTMLLLVGLGMEGPVFLVPAYNSSEFSLEDLYITLLAVLAIGTASASYATWILSREFAWHIADADKNMRKRYLVYETYIALLHLDFFFMLGFWLQLLLLFFPTSERGHTWFLSVFVLAIVGLVGTLLQVLLGLFSARYELKIAQYMTIAMVTINTGLTGPALYDLYTSLDYRGVPVDDLFARRTAAYAGLVIPLLLATIVMAVLCLRNFNKGVKPILQRGRVHHGSVPGEGRSGYGEGASMPLGLLRPRMEIE</sequence>
<evidence type="ECO:0000313" key="2">
    <source>
        <dbReference type="EMBL" id="KAK5691120.1"/>
    </source>
</evidence>
<dbReference type="EMBL" id="JAVRQU010000022">
    <property type="protein sequence ID" value="KAK5691120.1"/>
    <property type="molecule type" value="Genomic_DNA"/>
</dbReference>
<keyword evidence="1" id="KW-1133">Transmembrane helix</keyword>
<feature type="transmembrane region" description="Helical" evidence="1">
    <location>
        <begin position="175"/>
        <end position="197"/>
    </location>
</feature>
<feature type="transmembrane region" description="Helical" evidence="1">
    <location>
        <begin position="330"/>
        <end position="350"/>
    </location>
</feature>
<dbReference type="PANTHER" id="PTHR34391">
    <property type="entry name" value="UPF0658 GOLGI APPARATUS MEMBRANE PROTEIN C1952.10C-RELATED"/>
    <property type="match status" value="1"/>
</dbReference>
<accession>A0AAN7ZQS7</accession>
<dbReference type="AlphaFoldDB" id="A0AAN7ZQS7"/>
<dbReference type="GO" id="GO:0005794">
    <property type="term" value="C:Golgi apparatus"/>
    <property type="evidence" value="ECO:0007669"/>
    <property type="project" value="TreeGrafter"/>
</dbReference>
<reference evidence="2" key="1">
    <citation type="submission" date="2023-08" db="EMBL/GenBank/DDBJ databases">
        <title>Black Yeasts Isolated from many extreme environments.</title>
        <authorList>
            <person name="Coleine C."/>
            <person name="Stajich J.E."/>
            <person name="Selbmann L."/>
        </authorList>
    </citation>
    <scope>NUCLEOTIDE SEQUENCE</scope>
    <source>
        <strain evidence="2">CCFEE 5810</strain>
    </source>
</reference>
<keyword evidence="1" id="KW-0812">Transmembrane</keyword>
<feature type="transmembrane region" description="Helical" evidence="1">
    <location>
        <begin position="254"/>
        <end position="277"/>
    </location>
</feature>